<reference evidence="2 3" key="1">
    <citation type="submission" date="2018-12" db="EMBL/GenBank/DDBJ databases">
        <title>Draft genome sequence of Xylaria grammica IHI A82.</title>
        <authorList>
            <person name="Buettner E."/>
            <person name="Kellner H."/>
        </authorList>
    </citation>
    <scope>NUCLEOTIDE SEQUENCE [LARGE SCALE GENOMIC DNA]</scope>
    <source>
        <strain evidence="2 3">IHI A82</strain>
    </source>
</reference>
<dbReference type="EMBL" id="RYZI01000487">
    <property type="protein sequence ID" value="RWA05025.1"/>
    <property type="molecule type" value="Genomic_DNA"/>
</dbReference>
<comment type="caution">
    <text evidence="2">The sequence shown here is derived from an EMBL/GenBank/DDBJ whole genome shotgun (WGS) entry which is preliminary data.</text>
</comment>
<protein>
    <submittedName>
        <fullName evidence="2">Uncharacterized protein</fullName>
    </submittedName>
</protein>
<feature type="compositionally biased region" description="Basic and acidic residues" evidence="1">
    <location>
        <begin position="570"/>
        <end position="582"/>
    </location>
</feature>
<keyword evidence="3" id="KW-1185">Reference proteome</keyword>
<organism evidence="2 3">
    <name type="scientific">Xylaria grammica</name>
    <dbReference type="NCBI Taxonomy" id="363999"/>
    <lineage>
        <taxon>Eukaryota</taxon>
        <taxon>Fungi</taxon>
        <taxon>Dikarya</taxon>
        <taxon>Ascomycota</taxon>
        <taxon>Pezizomycotina</taxon>
        <taxon>Sordariomycetes</taxon>
        <taxon>Xylariomycetidae</taxon>
        <taxon>Xylariales</taxon>
        <taxon>Xylariaceae</taxon>
        <taxon>Xylaria</taxon>
    </lineage>
</organism>
<proteinExistence type="predicted"/>
<dbReference type="Proteomes" id="UP000286045">
    <property type="component" value="Unassembled WGS sequence"/>
</dbReference>
<sequence length="582" mass="66038">MPPPNMSGNSPVMSPSVVYGNIPKSPNLTAEIRPSIASPRPQSSNDRQSLSANTASIIFGRRETSEFISALEATIKEQLRIPREAYIEKPGKHTIEASWNTYLEKNNYRSSFLCLKGTERSRYHAIIKEAEARETENHQFVTKTLQIIKEAEEVVGRIVVTRKHHTPGGPCVVPRLIHERHVSDRLALNQGYAELSESLRLGPRHDTKHAEFLKGHYKTRFGVLTACCIIPEHHWYLGHRPGDPILRVKHNPIPHNGFNEGDMFYVRDLAGTEDGDGIETYETRCEGVVPFNARELYQRFTRYAFPVFVQMVIAAVGFNPLNTKHSTPGWVEAVEHIRKTEFEAFSERDRTRMLELLRKIWRVKYGTDANSYPGFLKSQVATSISSLREMGWLMSRLERDSPDAARHHYWRHCKGLLQDFTGRDAALLAQEYFDITLAGETEELLNGGYVDSVLVYKQSRADRDKTKLQDLYDSEGPGPQVSRQDINGLRTIAARYLSAGGYTGWLEQQLLDEGLIDPPSTGATQQQTSPKKRKRPESGQSDDKDDDLPEASLKKPAKRQKIQPTQPEATPREQVRKGEARR</sequence>
<evidence type="ECO:0000313" key="2">
    <source>
        <dbReference type="EMBL" id="RWA05025.1"/>
    </source>
</evidence>
<evidence type="ECO:0000256" key="1">
    <source>
        <dbReference type="SAM" id="MobiDB-lite"/>
    </source>
</evidence>
<accession>A0A439CS68</accession>
<evidence type="ECO:0000313" key="3">
    <source>
        <dbReference type="Proteomes" id="UP000286045"/>
    </source>
</evidence>
<name>A0A439CS68_9PEZI</name>
<feature type="region of interest" description="Disordered" evidence="1">
    <location>
        <begin position="515"/>
        <end position="582"/>
    </location>
</feature>
<dbReference type="AlphaFoldDB" id="A0A439CS68"/>
<gene>
    <name evidence="2" type="ORF">EKO27_g10081</name>
</gene>